<sequence>MLKLYEEIDLTTSWRVVKCRLPEKVNSTAIPEMEYELQHHPGSSPRISTRKKTLKITICSRNQLVG</sequence>
<accession>A0A124GSY9</accession>
<evidence type="ECO:0000313" key="1">
    <source>
        <dbReference type="EMBL" id="KUM65917.1"/>
    </source>
</evidence>
<proteinExistence type="predicted"/>
<gene>
    <name evidence="1" type="ORF">ACN42_g1126</name>
</gene>
<dbReference type="EMBL" id="LLXE01000017">
    <property type="protein sequence ID" value="KUM65917.1"/>
    <property type="molecule type" value="Genomic_DNA"/>
</dbReference>
<dbReference type="Proteomes" id="UP000055045">
    <property type="component" value="Unassembled WGS sequence"/>
</dbReference>
<reference evidence="1 2" key="1">
    <citation type="submission" date="2015-10" db="EMBL/GenBank/DDBJ databases">
        <title>Genome sequencing of Penicillium freii.</title>
        <authorList>
            <person name="Nguyen H.D."/>
            <person name="Visagie C.M."/>
            <person name="Seifert K.A."/>
        </authorList>
    </citation>
    <scope>NUCLEOTIDE SEQUENCE [LARGE SCALE GENOMIC DNA]</scope>
    <source>
        <strain evidence="1 2">DAOM 242723</strain>
    </source>
</reference>
<keyword evidence="2" id="KW-1185">Reference proteome</keyword>
<protein>
    <submittedName>
        <fullName evidence="1">Uncharacterized protein</fullName>
    </submittedName>
</protein>
<organism evidence="1 2">
    <name type="scientific">Penicillium freii</name>
    <dbReference type="NCBI Taxonomy" id="48697"/>
    <lineage>
        <taxon>Eukaryota</taxon>
        <taxon>Fungi</taxon>
        <taxon>Dikarya</taxon>
        <taxon>Ascomycota</taxon>
        <taxon>Pezizomycotina</taxon>
        <taxon>Eurotiomycetes</taxon>
        <taxon>Eurotiomycetidae</taxon>
        <taxon>Eurotiales</taxon>
        <taxon>Aspergillaceae</taxon>
        <taxon>Penicillium</taxon>
    </lineage>
</organism>
<comment type="caution">
    <text evidence="1">The sequence shown here is derived from an EMBL/GenBank/DDBJ whole genome shotgun (WGS) entry which is preliminary data.</text>
</comment>
<name>A0A124GSY9_PENFR</name>
<evidence type="ECO:0000313" key="2">
    <source>
        <dbReference type="Proteomes" id="UP000055045"/>
    </source>
</evidence>
<dbReference type="AlphaFoldDB" id="A0A124GSY9"/>